<protein>
    <submittedName>
        <fullName evidence="2">Uncharacterized protein</fullName>
    </submittedName>
</protein>
<dbReference type="Proteomes" id="UP000290572">
    <property type="component" value="Unassembled WGS sequence"/>
</dbReference>
<feature type="region of interest" description="Disordered" evidence="1">
    <location>
        <begin position="116"/>
        <end position="136"/>
    </location>
</feature>
<dbReference type="AlphaFoldDB" id="A0A498M943"/>
<sequence length="136" mass="15638">MKGLFLSEGQLQALTPCGILTQNPWDYHRLAMLTTRSCDCRLTRARPRVYICHKCEVQIKNHKTKQCLYWQHILTSPHTQMTGFTLLVNQPSRIRRYLYQVHFGSSSPTPAAKTVAQESIHKPNSNSRAKTLTRLS</sequence>
<organism evidence="2 3">
    <name type="scientific">Labeo rohita</name>
    <name type="common">Indian major carp</name>
    <name type="synonym">Cyprinus rohita</name>
    <dbReference type="NCBI Taxonomy" id="84645"/>
    <lineage>
        <taxon>Eukaryota</taxon>
        <taxon>Metazoa</taxon>
        <taxon>Chordata</taxon>
        <taxon>Craniata</taxon>
        <taxon>Vertebrata</taxon>
        <taxon>Euteleostomi</taxon>
        <taxon>Actinopterygii</taxon>
        <taxon>Neopterygii</taxon>
        <taxon>Teleostei</taxon>
        <taxon>Ostariophysi</taxon>
        <taxon>Cypriniformes</taxon>
        <taxon>Cyprinidae</taxon>
        <taxon>Labeoninae</taxon>
        <taxon>Labeonini</taxon>
        <taxon>Labeo</taxon>
    </lineage>
</organism>
<evidence type="ECO:0000256" key="1">
    <source>
        <dbReference type="SAM" id="MobiDB-lite"/>
    </source>
</evidence>
<comment type="caution">
    <text evidence="2">The sequence shown here is derived from an EMBL/GenBank/DDBJ whole genome shotgun (WGS) entry which is preliminary data.</text>
</comment>
<proteinExistence type="predicted"/>
<feature type="compositionally biased region" description="Polar residues" evidence="1">
    <location>
        <begin position="122"/>
        <end position="136"/>
    </location>
</feature>
<evidence type="ECO:0000313" key="3">
    <source>
        <dbReference type="Proteomes" id="UP000290572"/>
    </source>
</evidence>
<name>A0A498M943_LABRO</name>
<gene>
    <name evidence="2" type="ORF">ROHU_008593</name>
</gene>
<accession>A0A498M943</accession>
<reference evidence="2 3" key="1">
    <citation type="submission" date="2018-03" db="EMBL/GenBank/DDBJ databases">
        <title>Draft genome sequence of Rohu Carp (Labeo rohita).</title>
        <authorList>
            <person name="Das P."/>
            <person name="Kushwaha B."/>
            <person name="Joshi C.G."/>
            <person name="Kumar D."/>
            <person name="Nagpure N.S."/>
            <person name="Sahoo L."/>
            <person name="Das S.P."/>
            <person name="Bit A."/>
            <person name="Patnaik S."/>
            <person name="Meher P.K."/>
            <person name="Jayasankar P."/>
            <person name="Koringa P.G."/>
            <person name="Patel N.V."/>
            <person name="Hinsu A.T."/>
            <person name="Kumar R."/>
            <person name="Pandey M."/>
            <person name="Agarwal S."/>
            <person name="Srivastava S."/>
            <person name="Singh M."/>
            <person name="Iquebal M.A."/>
            <person name="Jaiswal S."/>
            <person name="Angadi U.B."/>
            <person name="Kumar N."/>
            <person name="Raza M."/>
            <person name="Shah T.M."/>
            <person name="Rai A."/>
            <person name="Jena J.K."/>
        </authorList>
    </citation>
    <scope>NUCLEOTIDE SEQUENCE [LARGE SCALE GENOMIC DNA]</scope>
    <source>
        <strain evidence="2">DASCIFA01</strain>
        <tissue evidence="2">Testis</tissue>
    </source>
</reference>
<dbReference type="EMBL" id="QBIY01012822">
    <property type="protein sequence ID" value="RXN15892.1"/>
    <property type="molecule type" value="Genomic_DNA"/>
</dbReference>
<evidence type="ECO:0000313" key="2">
    <source>
        <dbReference type="EMBL" id="RXN15892.1"/>
    </source>
</evidence>
<keyword evidence="3" id="KW-1185">Reference proteome</keyword>